<name>A0A4Y9XZV7_9AGAM</name>
<protein>
    <submittedName>
        <fullName evidence="1">Uncharacterized protein</fullName>
    </submittedName>
</protein>
<evidence type="ECO:0000313" key="1">
    <source>
        <dbReference type="EMBL" id="TFY55774.1"/>
    </source>
</evidence>
<organism evidence="1 2">
    <name type="scientific">Dentipellis fragilis</name>
    <dbReference type="NCBI Taxonomy" id="205917"/>
    <lineage>
        <taxon>Eukaryota</taxon>
        <taxon>Fungi</taxon>
        <taxon>Dikarya</taxon>
        <taxon>Basidiomycota</taxon>
        <taxon>Agaricomycotina</taxon>
        <taxon>Agaricomycetes</taxon>
        <taxon>Russulales</taxon>
        <taxon>Hericiaceae</taxon>
        <taxon>Dentipellis</taxon>
    </lineage>
</organism>
<evidence type="ECO:0000313" key="2">
    <source>
        <dbReference type="Proteomes" id="UP000298327"/>
    </source>
</evidence>
<gene>
    <name evidence="1" type="ORF">EVG20_g9196</name>
</gene>
<dbReference type="AlphaFoldDB" id="A0A4Y9XZV7"/>
<dbReference type="EMBL" id="SEOQ01000886">
    <property type="protein sequence ID" value="TFY55774.1"/>
    <property type="molecule type" value="Genomic_DNA"/>
</dbReference>
<keyword evidence="2" id="KW-1185">Reference proteome</keyword>
<reference evidence="1 2" key="1">
    <citation type="submission" date="2019-02" db="EMBL/GenBank/DDBJ databases">
        <title>Genome sequencing of the rare red list fungi Dentipellis fragilis.</title>
        <authorList>
            <person name="Buettner E."/>
            <person name="Kellner H."/>
        </authorList>
    </citation>
    <scope>NUCLEOTIDE SEQUENCE [LARGE SCALE GENOMIC DNA]</scope>
    <source>
        <strain evidence="1 2">DSM 105465</strain>
    </source>
</reference>
<sequence length="102" mass="11254">MLHADARHDGAADLVTTPRTKRDRIFPIRTHPSSLGRSVALAGRVAEAVTPKRVWMLGSGVIRIPDESPPYAQHSIPYPEFHRIPHSIFQKRLAPSASGLTL</sequence>
<comment type="caution">
    <text evidence="1">The sequence shown here is derived from an EMBL/GenBank/DDBJ whole genome shotgun (WGS) entry which is preliminary data.</text>
</comment>
<proteinExistence type="predicted"/>
<accession>A0A4Y9XZV7</accession>
<dbReference type="Proteomes" id="UP000298327">
    <property type="component" value="Unassembled WGS sequence"/>
</dbReference>